<gene>
    <name evidence="2" type="ORF">H4W81_008850</name>
</gene>
<dbReference type="SUPFAM" id="SSF56112">
    <property type="entry name" value="Protein kinase-like (PK-like)"/>
    <property type="match status" value="1"/>
</dbReference>
<comment type="caution">
    <text evidence="2">The sequence shown here is derived from an EMBL/GenBank/DDBJ whole genome shotgun (WGS) entry which is preliminary data.</text>
</comment>
<organism evidence="2 3">
    <name type="scientific">Nonomuraea africana</name>
    <dbReference type="NCBI Taxonomy" id="46171"/>
    <lineage>
        <taxon>Bacteria</taxon>
        <taxon>Bacillati</taxon>
        <taxon>Actinomycetota</taxon>
        <taxon>Actinomycetes</taxon>
        <taxon>Streptosporangiales</taxon>
        <taxon>Streptosporangiaceae</taxon>
        <taxon>Nonomuraea</taxon>
    </lineage>
</organism>
<feature type="domain" description="Aminoglycoside phosphotransferase" evidence="1">
    <location>
        <begin position="63"/>
        <end position="264"/>
    </location>
</feature>
<reference evidence="2 3" key="1">
    <citation type="submission" date="2020-10" db="EMBL/GenBank/DDBJ databases">
        <title>Sequencing the genomes of 1000 actinobacteria strains.</title>
        <authorList>
            <person name="Klenk H.-P."/>
        </authorList>
    </citation>
    <scope>NUCLEOTIDE SEQUENCE [LARGE SCALE GENOMIC DNA]</scope>
    <source>
        <strain evidence="2 3">DSM 43748</strain>
    </source>
</reference>
<dbReference type="Proteomes" id="UP000661607">
    <property type="component" value="Unassembled WGS sequence"/>
</dbReference>
<dbReference type="Pfam" id="PF01636">
    <property type="entry name" value="APH"/>
    <property type="match status" value="1"/>
</dbReference>
<name>A0ABR9KVK4_9ACTN</name>
<evidence type="ECO:0000259" key="1">
    <source>
        <dbReference type="Pfam" id="PF01636"/>
    </source>
</evidence>
<proteinExistence type="predicted"/>
<protein>
    <recommendedName>
        <fullName evidence="1">Aminoglycoside phosphotransferase domain-containing protein</fullName>
    </recommendedName>
</protein>
<accession>A0ABR9KVK4</accession>
<evidence type="ECO:0000313" key="2">
    <source>
        <dbReference type="EMBL" id="MBE1566071.1"/>
    </source>
</evidence>
<keyword evidence="3" id="KW-1185">Reference proteome</keyword>
<dbReference type="InterPro" id="IPR011009">
    <property type="entry name" value="Kinase-like_dom_sf"/>
</dbReference>
<dbReference type="RefSeq" id="WP_192780169.1">
    <property type="nucleotide sequence ID" value="NZ_BAAASY010000013.1"/>
</dbReference>
<dbReference type="EMBL" id="JADBEF010000001">
    <property type="protein sequence ID" value="MBE1566071.1"/>
    <property type="molecule type" value="Genomic_DNA"/>
</dbReference>
<dbReference type="InterPro" id="IPR002575">
    <property type="entry name" value="Aminoglycoside_PTrfase"/>
</dbReference>
<evidence type="ECO:0000313" key="3">
    <source>
        <dbReference type="Proteomes" id="UP000661607"/>
    </source>
</evidence>
<sequence>MRTARRAWAEVTPALRDEVEQRLGSPVREVEDRRGGFSWGVVGVAALADGEQVFVKAIQSSPDAVGDHRAEVGVSARLPAAVPAPRLRFGLERDGWLLRCFDLAPGVLPHEPWLDHELAAALAMLDACAEALTPSPITGVPTVAARMAGRCETWRALERDGTHDVVSGAALGAWEREHLRLLAAIEARWAELVVGDTLLHFDPRFDNILIDDHGTARLVDWSRACTGPAWVDLVCLLMESDLGARDPQEIFLASAAGRDADPLRVDAFLVALGGYWTHTAALPGPAHAPHLRERREHSRRATMSWLRSRWAADGAAPTVGAVR</sequence>
<dbReference type="Gene3D" id="3.90.1200.10">
    <property type="match status" value="1"/>
</dbReference>